<proteinExistence type="predicted"/>
<feature type="transmembrane region" description="Helical" evidence="13">
    <location>
        <begin position="286"/>
        <end position="306"/>
    </location>
</feature>
<sequence length="721" mass="75136">MKFNVMGPLQRLGKALMGAVAVLPVAAILSGVGYWISSAAGSENLAAQLLISSGDAVLANLGWIFAIAISFGLAKDSNGAAALSGFLAFATFMKLLGPDAVAGYRGIEDPTALTGDEALEWAAEGWNAVGGGNVLFGILAGIMAAWVYNRFHATKLPDFLAFFSGRRLVPILTAIFAIVVSGILYFVWPFIYHALFNFGASIQGLGAAGAGIYGVANRLLIPTGLHHALNSVFWFDVIGINDIGNFQSGQKTIEAAAAATSAADCPGIWANGQCTVEGVVGRYQAGFFPVMMFGLPGAALAMYLRADKSKRKVVGSLMAAGALASFFTGVTEPLEFSFMFVAPLLYVVHALLMGLSVFIAAAMEWTAGFGFSAGFVDMLLSSQNPLANKWYMLLVMGIAFFALYFVIFYFLIGWLNLKTPGRGEDDAAAESTEDSGSGDDKTAVDAARIIEGLGGKDNIDSLDYCTTRLRVGVKERALVRDSLIKRAAVSGVIHPSEKSVQVIVGPAVQFMYDEVNHQLRHGSPALATAGPASAAGAAGTGASVPASAEGASNSSASSSNSHIEAEGIDVRAPFAGDVVELSQVPDASFAQGMVGEGFAVMPDAVDAFDVCAPVDGTITMIFKTRHAFGMQTKDGVDLLIHIGIDTVELKGEGFTALAKKGDTVTAGTPIIAVEASKLRERGVNLITPVVCPTAKQVAGIDLAREGHALPGEVAATIKRSS</sequence>
<evidence type="ECO:0000256" key="12">
    <source>
        <dbReference type="SAM" id="MobiDB-lite"/>
    </source>
</evidence>
<keyword evidence="8" id="KW-0418">Kinase</keyword>
<dbReference type="InterPro" id="IPR036878">
    <property type="entry name" value="Glu_permease_IIB"/>
</dbReference>
<comment type="subcellular location">
    <subcellularLocation>
        <location evidence="1">Cell membrane</location>
        <topology evidence="1">Multi-pass membrane protein</topology>
    </subcellularLocation>
</comment>
<feature type="transmembrane region" description="Helical" evidence="13">
    <location>
        <begin position="86"/>
        <end position="107"/>
    </location>
</feature>
<keyword evidence="20" id="KW-1185">Reference proteome</keyword>
<dbReference type="PROSITE" id="PS51093">
    <property type="entry name" value="PTS_EIIA_TYPE_1"/>
    <property type="match status" value="1"/>
</dbReference>
<keyword evidence="3" id="KW-1003">Cell membrane</keyword>
<dbReference type="GO" id="GO:0015764">
    <property type="term" value="P:N-acetylglucosamine transport"/>
    <property type="evidence" value="ECO:0007669"/>
    <property type="project" value="TreeGrafter"/>
</dbReference>
<evidence type="ECO:0000256" key="9">
    <source>
        <dbReference type="ARBA" id="ARBA00022989"/>
    </source>
</evidence>
<feature type="transmembrane region" description="Helical" evidence="13">
    <location>
        <begin position="336"/>
        <end position="358"/>
    </location>
</feature>
<dbReference type="STRING" id="38301.NX84_02460"/>
<organism evidence="18 19">
    <name type="scientific">Corynebacterium minutissimum</name>
    <dbReference type="NCBI Taxonomy" id="38301"/>
    <lineage>
        <taxon>Bacteria</taxon>
        <taxon>Bacillati</taxon>
        <taxon>Actinomycetota</taxon>
        <taxon>Actinomycetes</taxon>
        <taxon>Mycobacteriales</taxon>
        <taxon>Corynebacteriaceae</taxon>
        <taxon>Corynebacterium</taxon>
    </lineage>
</organism>
<keyword evidence="5 18" id="KW-0808">Transferase</keyword>
<dbReference type="CDD" id="cd00212">
    <property type="entry name" value="PTS_IIB_glc"/>
    <property type="match status" value="1"/>
</dbReference>
<keyword evidence="10 13" id="KW-0472">Membrane</keyword>
<evidence type="ECO:0000256" key="13">
    <source>
        <dbReference type="SAM" id="Phobius"/>
    </source>
</evidence>
<evidence type="ECO:0000256" key="6">
    <source>
        <dbReference type="ARBA" id="ARBA00022683"/>
    </source>
</evidence>
<feature type="domain" description="PTS EIIB type-1" evidence="15">
    <location>
        <begin position="443"/>
        <end position="525"/>
    </location>
</feature>
<dbReference type="GO" id="GO:0005886">
    <property type="term" value="C:plasma membrane"/>
    <property type="evidence" value="ECO:0007669"/>
    <property type="project" value="UniProtKB-SubCell"/>
</dbReference>
<dbReference type="GO" id="GO:0008982">
    <property type="term" value="F:protein-N(PI)-phosphohistidine-sugar phosphotransferase activity"/>
    <property type="evidence" value="ECO:0007669"/>
    <property type="project" value="InterPro"/>
</dbReference>
<dbReference type="GO" id="GO:0016301">
    <property type="term" value="F:kinase activity"/>
    <property type="evidence" value="ECO:0007669"/>
    <property type="project" value="UniProtKB-KW"/>
</dbReference>
<evidence type="ECO:0000256" key="2">
    <source>
        <dbReference type="ARBA" id="ARBA00022448"/>
    </source>
</evidence>
<dbReference type="Pfam" id="PF00367">
    <property type="entry name" value="PTS_EIIB"/>
    <property type="match status" value="1"/>
</dbReference>
<feature type="transmembrane region" description="Helical" evidence="13">
    <location>
        <begin position="313"/>
        <end position="330"/>
    </location>
</feature>
<dbReference type="GO" id="GO:0009401">
    <property type="term" value="P:phosphoenolpyruvate-dependent sugar phosphotransferase system"/>
    <property type="evidence" value="ECO:0007669"/>
    <property type="project" value="UniProtKB-KW"/>
</dbReference>
<feature type="region of interest" description="Disordered" evidence="12">
    <location>
        <begin position="524"/>
        <end position="562"/>
    </location>
</feature>
<evidence type="ECO:0000313" key="20">
    <source>
        <dbReference type="Proteomes" id="UP000594905"/>
    </source>
</evidence>
<protein>
    <submittedName>
        <fullName evidence="18">PTS system, N-acetylglucosamine-specific IIABC component</fullName>
        <ecNumber evidence="18">2.7.1.-</ecNumber>
    </submittedName>
    <submittedName>
        <fullName evidence="17">PTS transporter subunit EIIC</fullName>
    </submittedName>
</protein>
<dbReference type="InterPro" id="IPR001127">
    <property type="entry name" value="PTS_EIIA_1_perm"/>
</dbReference>
<evidence type="ECO:0000256" key="10">
    <source>
        <dbReference type="ARBA" id="ARBA00023136"/>
    </source>
</evidence>
<dbReference type="GO" id="GO:0015572">
    <property type="term" value="F:N-acetylglucosamine transmembrane transporter activity"/>
    <property type="evidence" value="ECO:0007669"/>
    <property type="project" value="InterPro"/>
</dbReference>
<dbReference type="SUPFAM" id="SSF51261">
    <property type="entry name" value="Duplicated hybrid motif"/>
    <property type="match status" value="1"/>
</dbReference>
<evidence type="ECO:0000256" key="7">
    <source>
        <dbReference type="ARBA" id="ARBA00022692"/>
    </source>
</evidence>
<reference evidence="17 20" key="2">
    <citation type="submission" date="2020-12" db="EMBL/GenBank/DDBJ databases">
        <title>FDA dAtabase for Regulatory Grade micrObial Sequences (FDA-ARGOS): Supporting development and validation of Infectious Disease Dx tests.</title>
        <authorList>
            <person name="Sproer C."/>
            <person name="Gronow S."/>
            <person name="Severitt S."/>
            <person name="Schroder I."/>
            <person name="Tallon L."/>
            <person name="Sadzewicz L."/>
            <person name="Zhao X."/>
            <person name="Boylan J."/>
            <person name="Ott S."/>
            <person name="Bowen H."/>
            <person name="Vavikolanu K."/>
            <person name="Mehta A."/>
            <person name="Aluvathingal J."/>
            <person name="Nadendla S."/>
            <person name="Lowell S."/>
            <person name="Myers T."/>
            <person name="Yan Y."/>
            <person name="Sichtig H."/>
        </authorList>
    </citation>
    <scope>NUCLEOTIDE SEQUENCE [LARGE SCALE GENOMIC DNA]</scope>
    <source>
        <strain evidence="17 20">FDAARGOS_894</strain>
    </source>
</reference>
<evidence type="ECO:0000256" key="8">
    <source>
        <dbReference type="ARBA" id="ARBA00022777"/>
    </source>
</evidence>
<dbReference type="PROSITE" id="PS00371">
    <property type="entry name" value="PTS_EIIA_TYPE_1_HIS"/>
    <property type="match status" value="1"/>
</dbReference>
<dbReference type="GO" id="GO:0090563">
    <property type="term" value="F:protein-phosphocysteine-sugar phosphotransferase activity"/>
    <property type="evidence" value="ECO:0007669"/>
    <property type="project" value="TreeGrafter"/>
</dbReference>
<evidence type="ECO:0000313" key="18">
    <source>
        <dbReference type="EMBL" id="SQI00964.1"/>
    </source>
</evidence>
<accession>A0A2X4US82</accession>
<dbReference type="AlphaFoldDB" id="A0A2X4US82"/>
<dbReference type="InterPro" id="IPR010974">
    <property type="entry name" value="PTS_IIBC_nag"/>
</dbReference>
<keyword evidence="7 13" id="KW-0812">Transmembrane</keyword>
<evidence type="ECO:0000256" key="11">
    <source>
        <dbReference type="PROSITE-ProRule" id="PRU00421"/>
    </source>
</evidence>
<evidence type="ECO:0000259" key="14">
    <source>
        <dbReference type="PROSITE" id="PS51093"/>
    </source>
</evidence>
<dbReference type="OrthoDB" id="9797715at2"/>
<dbReference type="InterPro" id="IPR013013">
    <property type="entry name" value="PTS_EIIC_1"/>
</dbReference>
<evidence type="ECO:0000313" key="17">
    <source>
        <dbReference type="EMBL" id="QPS60206.1"/>
    </source>
</evidence>
<feature type="domain" description="PTS EIIA type-1" evidence="14">
    <location>
        <begin position="586"/>
        <end position="693"/>
    </location>
</feature>
<dbReference type="GeneID" id="70784152"/>
<evidence type="ECO:0000256" key="3">
    <source>
        <dbReference type="ARBA" id="ARBA00022475"/>
    </source>
</evidence>
<dbReference type="Gene3D" id="2.70.70.10">
    <property type="entry name" value="Glucose Permease (Domain IIA)"/>
    <property type="match status" value="1"/>
</dbReference>
<dbReference type="NCBIfam" id="TIGR01998">
    <property type="entry name" value="PTS-II-BC-nag"/>
    <property type="match status" value="1"/>
</dbReference>
<reference evidence="18 19" key="1">
    <citation type="submission" date="2018-06" db="EMBL/GenBank/DDBJ databases">
        <authorList>
            <consortium name="Pathogen Informatics"/>
            <person name="Doyle S."/>
        </authorList>
    </citation>
    <scope>NUCLEOTIDE SEQUENCE [LARGE SCALE GENOMIC DNA]</scope>
    <source>
        <strain evidence="18 19">NCTC10288</strain>
    </source>
</reference>
<dbReference type="Pfam" id="PF00358">
    <property type="entry name" value="PTS_EIIA_1"/>
    <property type="match status" value="1"/>
</dbReference>
<feature type="transmembrane region" description="Helical" evidence="13">
    <location>
        <begin position="127"/>
        <end position="148"/>
    </location>
</feature>
<feature type="transmembrane region" description="Helical" evidence="13">
    <location>
        <begin position="168"/>
        <end position="188"/>
    </location>
</feature>
<evidence type="ECO:0000256" key="5">
    <source>
        <dbReference type="ARBA" id="ARBA00022679"/>
    </source>
</evidence>
<dbReference type="EC" id="2.7.1.-" evidence="18"/>
<dbReference type="InterPro" id="IPR003352">
    <property type="entry name" value="PTS_EIIC"/>
</dbReference>
<dbReference type="NCBIfam" id="TIGR00830">
    <property type="entry name" value="PTBA"/>
    <property type="match status" value="1"/>
</dbReference>
<dbReference type="FunFam" id="2.70.70.10:FF:000001">
    <property type="entry name" value="PTS system glucose-specific IIA component"/>
    <property type="match status" value="1"/>
</dbReference>
<dbReference type="PANTHER" id="PTHR30009:SF4">
    <property type="entry name" value="PTS SYSTEM N-ACETYLGLUCOSAMINE-SPECIFIC EIICBA COMPONENT"/>
    <property type="match status" value="1"/>
</dbReference>
<feature type="compositionally biased region" description="Low complexity" evidence="12">
    <location>
        <begin position="524"/>
        <end position="561"/>
    </location>
</feature>
<dbReference type="PROSITE" id="PS51103">
    <property type="entry name" value="PTS_EIIC_TYPE_1"/>
    <property type="match status" value="1"/>
</dbReference>
<evidence type="ECO:0000256" key="4">
    <source>
        <dbReference type="ARBA" id="ARBA00022597"/>
    </source>
</evidence>
<keyword evidence="2" id="KW-0813">Transport</keyword>
<dbReference type="KEGG" id="cmin:NCTC10288_02287"/>
<keyword evidence="6" id="KW-0598">Phosphotransferase system</keyword>
<dbReference type="InterPro" id="IPR001996">
    <property type="entry name" value="PTS_IIB_1"/>
</dbReference>
<keyword evidence="9 13" id="KW-1133">Transmembrane helix</keyword>
<dbReference type="NCBIfam" id="TIGR00826">
    <property type="entry name" value="EIIB_glc"/>
    <property type="match status" value="1"/>
</dbReference>
<dbReference type="PANTHER" id="PTHR30009">
    <property type="entry name" value="CYTOCHROME C-TYPE SYNTHESIS PROTEIN AND PTS TRANSMEMBRANE COMPONENT"/>
    <property type="match status" value="1"/>
</dbReference>
<dbReference type="InterPro" id="IPR050429">
    <property type="entry name" value="PTS_Glucose_EIICBA"/>
</dbReference>
<dbReference type="EMBL" id="CP065689">
    <property type="protein sequence ID" value="QPS60206.1"/>
    <property type="molecule type" value="Genomic_DNA"/>
</dbReference>
<dbReference type="EMBL" id="LS483460">
    <property type="protein sequence ID" value="SQI00964.1"/>
    <property type="molecule type" value="Genomic_DNA"/>
</dbReference>
<keyword evidence="4" id="KW-0762">Sugar transport</keyword>
<dbReference type="Pfam" id="PF02378">
    <property type="entry name" value="PTS_EIIC"/>
    <property type="match status" value="1"/>
</dbReference>
<dbReference type="PROSITE" id="PS01035">
    <property type="entry name" value="PTS_EIIB_TYPE_1_CYS"/>
    <property type="match status" value="1"/>
</dbReference>
<dbReference type="PROSITE" id="PS51098">
    <property type="entry name" value="PTS_EIIB_TYPE_1"/>
    <property type="match status" value="1"/>
</dbReference>
<evidence type="ECO:0000259" key="16">
    <source>
        <dbReference type="PROSITE" id="PS51103"/>
    </source>
</evidence>
<feature type="transmembrane region" description="Helical" evidence="13">
    <location>
        <begin position="12"/>
        <end position="36"/>
    </location>
</feature>
<dbReference type="Proteomes" id="UP000594905">
    <property type="component" value="Chromosome"/>
</dbReference>
<dbReference type="GO" id="GO:0019866">
    <property type="term" value="C:organelle inner membrane"/>
    <property type="evidence" value="ECO:0007669"/>
    <property type="project" value="InterPro"/>
</dbReference>
<name>A0A2X4US82_9CORY</name>
<feature type="transmembrane region" description="Helical" evidence="13">
    <location>
        <begin position="390"/>
        <end position="412"/>
    </location>
</feature>
<dbReference type="InterPro" id="IPR018113">
    <property type="entry name" value="PTrfase_EIIB_Cys"/>
</dbReference>
<evidence type="ECO:0000313" key="19">
    <source>
        <dbReference type="Proteomes" id="UP000249264"/>
    </source>
</evidence>
<dbReference type="SUPFAM" id="SSF55604">
    <property type="entry name" value="Glucose permease domain IIB"/>
    <property type="match status" value="1"/>
</dbReference>
<evidence type="ECO:0000259" key="15">
    <source>
        <dbReference type="PROSITE" id="PS51098"/>
    </source>
</evidence>
<dbReference type="Proteomes" id="UP000249264">
    <property type="component" value="Chromosome 1"/>
</dbReference>
<dbReference type="Gene3D" id="3.30.1360.60">
    <property type="entry name" value="Glucose permease domain IIB"/>
    <property type="match status" value="1"/>
</dbReference>
<feature type="active site" description="Phosphocysteine intermediate; for EIIB activity" evidence="11">
    <location>
        <position position="465"/>
    </location>
</feature>
<evidence type="ECO:0000256" key="1">
    <source>
        <dbReference type="ARBA" id="ARBA00004651"/>
    </source>
</evidence>
<dbReference type="InterPro" id="IPR011055">
    <property type="entry name" value="Dup_hybrid_motif"/>
</dbReference>
<feature type="domain" description="PTS EIIC type-1" evidence="16">
    <location>
        <begin position="3"/>
        <end position="424"/>
    </location>
</feature>
<dbReference type="RefSeq" id="WP_039673408.1">
    <property type="nucleotide sequence ID" value="NZ_CP065689.1"/>
</dbReference>
<feature type="transmembrane region" description="Helical" evidence="13">
    <location>
        <begin position="56"/>
        <end position="74"/>
    </location>
</feature>
<gene>
    <name evidence="18" type="primary">nagE</name>
    <name evidence="17" type="ORF">I6G51_03095</name>
    <name evidence="18" type="ORF">NCTC10288_02287</name>
</gene>